<accession>A0ACB9QXW8</accession>
<protein>
    <submittedName>
        <fullName evidence="1">Uncharacterized protein</fullName>
    </submittedName>
</protein>
<reference evidence="2" key="1">
    <citation type="journal article" date="2023" name="Front. Plant Sci.">
        <title>Chromosomal-level genome assembly of Melastoma candidum provides insights into trichome evolution.</title>
        <authorList>
            <person name="Zhong Y."/>
            <person name="Wu W."/>
            <person name="Sun C."/>
            <person name="Zou P."/>
            <person name="Liu Y."/>
            <person name="Dai S."/>
            <person name="Zhou R."/>
        </authorList>
    </citation>
    <scope>NUCLEOTIDE SEQUENCE [LARGE SCALE GENOMIC DNA]</scope>
</reference>
<dbReference type="Proteomes" id="UP001057402">
    <property type="component" value="Chromosome 5"/>
</dbReference>
<proteinExistence type="predicted"/>
<keyword evidence="2" id="KW-1185">Reference proteome</keyword>
<comment type="caution">
    <text evidence="1">The sequence shown here is derived from an EMBL/GenBank/DDBJ whole genome shotgun (WGS) entry which is preliminary data.</text>
</comment>
<sequence length="184" mass="21025">MITGGTETSSNSVEFAMAEIIKNPEIKKKVRQELDLVVGKNRIVEEVDIHRLPYLKAVMKETLRLHPALPLLVPHRPSKTNPTKWENPLKFDPGRFLGSKKWDFAGTDLNYLPFGSGRRICPGTAMGERMILYSLATLLHSFDWRMPDDSDKMDVTERFGIVLRKKVPLIALPSPRLHSEELYE</sequence>
<dbReference type="EMBL" id="CM042884">
    <property type="protein sequence ID" value="KAI4370386.1"/>
    <property type="molecule type" value="Genomic_DNA"/>
</dbReference>
<evidence type="ECO:0000313" key="2">
    <source>
        <dbReference type="Proteomes" id="UP001057402"/>
    </source>
</evidence>
<gene>
    <name evidence="1" type="ORF">MLD38_018744</name>
</gene>
<organism evidence="1 2">
    <name type="scientific">Melastoma candidum</name>
    <dbReference type="NCBI Taxonomy" id="119954"/>
    <lineage>
        <taxon>Eukaryota</taxon>
        <taxon>Viridiplantae</taxon>
        <taxon>Streptophyta</taxon>
        <taxon>Embryophyta</taxon>
        <taxon>Tracheophyta</taxon>
        <taxon>Spermatophyta</taxon>
        <taxon>Magnoliopsida</taxon>
        <taxon>eudicotyledons</taxon>
        <taxon>Gunneridae</taxon>
        <taxon>Pentapetalae</taxon>
        <taxon>rosids</taxon>
        <taxon>malvids</taxon>
        <taxon>Myrtales</taxon>
        <taxon>Melastomataceae</taxon>
        <taxon>Melastomatoideae</taxon>
        <taxon>Melastomateae</taxon>
        <taxon>Melastoma</taxon>
    </lineage>
</organism>
<name>A0ACB9QXW8_9MYRT</name>
<evidence type="ECO:0000313" key="1">
    <source>
        <dbReference type="EMBL" id="KAI4370386.1"/>
    </source>
</evidence>